<accession>A0A2T0TDF4</accession>
<dbReference type="Gene3D" id="3.20.20.80">
    <property type="entry name" value="Glycosidases"/>
    <property type="match status" value="1"/>
</dbReference>
<protein>
    <submittedName>
        <fullName evidence="1">Uncharacterized protein</fullName>
    </submittedName>
</protein>
<dbReference type="Proteomes" id="UP000239494">
    <property type="component" value="Unassembled WGS sequence"/>
</dbReference>
<organism evidence="1 2">
    <name type="scientific">Umezawaea tangerina</name>
    <dbReference type="NCBI Taxonomy" id="84725"/>
    <lineage>
        <taxon>Bacteria</taxon>
        <taxon>Bacillati</taxon>
        <taxon>Actinomycetota</taxon>
        <taxon>Actinomycetes</taxon>
        <taxon>Pseudonocardiales</taxon>
        <taxon>Pseudonocardiaceae</taxon>
        <taxon>Umezawaea</taxon>
    </lineage>
</organism>
<dbReference type="SUPFAM" id="SSF51445">
    <property type="entry name" value="(Trans)glycosidases"/>
    <property type="match status" value="1"/>
</dbReference>
<proteinExistence type="predicted"/>
<keyword evidence="2" id="KW-1185">Reference proteome</keyword>
<evidence type="ECO:0000313" key="2">
    <source>
        <dbReference type="Proteomes" id="UP000239494"/>
    </source>
</evidence>
<name>A0A2T0TDF4_9PSEU</name>
<comment type="caution">
    <text evidence="1">The sequence shown here is derived from an EMBL/GenBank/DDBJ whole genome shotgun (WGS) entry which is preliminary data.</text>
</comment>
<reference evidence="1 2" key="1">
    <citation type="submission" date="2018-03" db="EMBL/GenBank/DDBJ databases">
        <title>Genomic Encyclopedia of Archaeal and Bacterial Type Strains, Phase II (KMG-II): from individual species to whole genera.</title>
        <authorList>
            <person name="Goeker M."/>
        </authorList>
    </citation>
    <scope>NUCLEOTIDE SEQUENCE [LARGE SCALE GENOMIC DNA]</scope>
    <source>
        <strain evidence="1 2">DSM 44720</strain>
    </source>
</reference>
<evidence type="ECO:0000313" key="1">
    <source>
        <dbReference type="EMBL" id="PRY43695.1"/>
    </source>
</evidence>
<gene>
    <name evidence="1" type="ORF">CLV43_103442</name>
</gene>
<dbReference type="InterPro" id="IPR017853">
    <property type="entry name" value="GH"/>
</dbReference>
<dbReference type="AlphaFoldDB" id="A0A2T0TDF4"/>
<dbReference type="EMBL" id="PVTF01000003">
    <property type="protein sequence ID" value="PRY43695.1"/>
    <property type="molecule type" value="Genomic_DNA"/>
</dbReference>
<sequence>MVAAMTLTFGIYAGGRIGVDDGSPPEDAERTRTALDRLHGDRPFLVRCYSHYSDASPGLVQAPPRPELHVTDLRRLDLVVCFREPGDDLTGWLEHLRAQLRRHGTRLASLQVTEEANHAGPGGDGEFPAVRRALVEGVVAARREADALGLDVRIGCNSTAVFDPEQEFWTDLGRRGGPGFVDALDYVGLDFFPGVFSPIPEERFAETVAGVLTAFRERSLTAAGIPASVPMRVTEHGWGTGPDRSEARQAEVLDTAVRTVAAAAQSLNITAYEYFALRDDDSRHPEPLHRLGLLNDDYTPKAAFETYRRLIAELGSPH</sequence>